<evidence type="ECO:0000313" key="2">
    <source>
        <dbReference type="Ensembl" id="ENSSSCP00070041754.1"/>
    </source>
</evidence>
<reference evidence="2" key="2">
    <citation type="submission" date="2025-08" db="UniProtKB">
        <authorList>
            <consortium name="Ensembl"/>
        </authorList>
    </citation>
    <scope>IDENTIFICATION</scope>
</reference>
<dbReference type="AlphaFoldDB" id="A0A4X1VIX1"/>
<dbReference type="InterPro" id="IPR001909">
    <property type="entry name" value="KRAB"/>
</dbReference>
<dbReference type="Proteomes" id="UP000314985">
    <property type="component" value="Unassembled WGS sequence"/>
</dbReference>
<feature type="domain" description="KRAB" evidence="1">
    <location>
        <begin position="8"/>
        <end position="79"/>
    </location>
</feature>
<dbReference type="PANTHER" id="PTHR23232:SF98">
    <property type="entry name" value="KRAB DOMAIN-CONTAINING PROTEIN 4"/>
    <property type="match status" value="1"/>
</dbReference>
<dbReference type="SMART" id="SM00349">
    <property type="entry name" value="KRAB"/>
    <property type="match status" value="1"/>
</dbReference>
<dbReference type="Pfam" id="PF01352">
    <property type="entry name" value="KRAB"/>
    <property type="match status" value="1"/>
</dbReference>
<reference evidence="3" key="1">
    <citation type="submission" date="2017-08" db="EMBL/GenBank/DDBJ databases">
        <title>USMARCv1.0.</title>
        <authorList>
            <person name="Hannum G.I."/>
            <person name="Koren S."/>
            <person name="Schroeder S.G."/>
            <person name="Chin S.C."/>
            <person name="Nonneman D.J."/>
            <person name="Becker S.A."/>
            <person name="Rosen B.D."/>
            <person name="Bickhart D.M."/>
            <person name="Putnam N.H."/>
            <person name="Green R.E."/>
            <person name="Tuggle C.K."/>
            <person name="Liu H."/>
            <person name="Rohrer G.A."/>
            <person name="Warr A."/>
            <person name="Hall R."/>
            <person name="Kim K."/>
            <person name="Hume D.A."/>
            <person name="Talbot R."/>
            <person name="Chow W."/>
            <person name="Howe K."/>
            <person name="Schwartz A.S."/>
            <person name="Watson M."/>
            <person name="Archibald A.L."/>
            <person name="Phillippy A.M."/>
            <person name="Smith T.P.L."/>
        </authorList>
    </citation>
    <scope>NUCLEOTIDE SEQUENCE [LARGE SCALE GENOMIC DNA]</scope>
</reference>
<dbReference type="CDD" id="cd07765">
    <property type="entry name" value="KRAB_A-box"/>
    <property type="match status" value="1"/>
</dbReference>
<evidence type="ECO:0000259" key="1">
    <source>
        <dbReference type="PROSITE" id="PS50805"/>
    </source>
</evidence>
<dbReference type="SUPFAM" id="SSF109640">
    <property type="entry name" value="KRAB domain (Kruppel-associated box)"/>
    <property type="match status" value="1"/>
</dbReference>
<proteinExistence type="predicted"/>
<organism evidence="2 3">
    <name type="scientific">Sus scrofa</name>
    <name type="common">Pig</name>
    <dbReference type="NCBI Taxonomy" id="9823"/>
    <lineage>
        <taxon>Eukaryota</taxon>
        <taxon>Metazoa</taxon>
        <taxon>Chordata</taxon>
        <taxon>Craniata</taxon>
        <taxon>Vertebrata</taxon>
        <taxon>Euteleostomi</taxon>
        <taxon>Mammalia</taxon>
        <taxon>Eutheria</taxon>
        <taxon>Laurasiatheria</taxon>
        <taxon>Artiodactyla</taxon>
        <taxon>Suina</taxon>
        <taxon>Suidae</taxon>
        <taxon>Sus</taxon>
    </lineage>
</organism>
<dbReference type="InterPro" id="IPR050169">
    <property type="entry name" value="Krueppel_C2H2_ZnF"/>
</dbReference>
<dbReference type="PANTHER" id="PTHR23232">
    <property type="entry name" value="KRAB DOMAIN C2H2 ZINC FINGER"/>
    <property type="match status" value="1"/>
</dbReference>
<name>A0A4X1VIX1_PIG</name>
<dbReference type="Gene3D" id="6.10.140.140">
    <property type="match status" value="1"/>
</dbReference>
<sequence>MAMSQETSAFRDMFVDFTLEEWQQLDAAQKTLYRDVTLENYSHLLSVGYLVAQPEGIFSLGQAEGAGKADGEAPTITDIMVHIQPWCLFFLQCKSCGTFFIMFFHVVNYHEHFPKS</sequence>
<protein>
    <recommendedName>
        <fullName evidence="1">KRAB domain-containing protein</fullName>
    </recommendedName>
</protein>
<dbReference type="GO" id="GO:0006355">
    <property type="term" value="P:regulation of DNA-templated transcription"/>
    <property type="evidence" value="ECO:0007669"/>
    <property type="project" value="InterPro"/>
</dbReference>
<evidence type="ECO:0000313" key="3">
    <source>
        <dbReference type="Proteomes" id="UP000314985"/>
    </source>
</evidence>
<dbReference type="InterPro" id="IPR036051">
    <property type="entry name" value="KRAB_dom_sf"/>
</dbReference>
<accession>A0A4X1VIX1</accession>
<dbReference type="Ensembl" id="ENSSSCT00070049444.1">
    <property type="protein sequence ID" value="ENSSSCP00070041754.1"/>
    <property type="gene ID" value="ENSSSCG00070024755.1"/>
</dbReference>
<dbReference type="PROSITE" id="PS50805">
    <property type="entry name" value="KRAB"/>
    <property type="match status" value="1"/>
</dbReference>